<dbReference type="PANTHER" id="PTHR43329">
    <property type="entry name" value="EPOXIDE HYDROLASE"/>
    <property type="match status" value="1"/>
</dbReference>
<proteinExistence type="predicted"/>
<dbReference type="InterPro" id="IPR029058">
    <property type="entry name" value="AB_hydrolase_fold"/>
</dbReference>
<dbReference type="PRINTS" id="PR00412">
    <property type="entry name" value="EPOXHYDRLASE"/>
</dbReference>
<evidence type="ECO:0000313" key="4">
    <source>
        <dbReference type="Proteomes" id="UP000255265"/>
    </source>
</evidence>
<protein>
    <submittedName>
        <fullName evidence="3">Pimeloyl-ACP methyl ester carboxylesterase</fullName>
    </submittedName>
</protein>
<keyword evidence="4" id="KW-1185">Reference proteome</keyword>
<dbReference type="InterPro" id="IPR000639">
    <property type="entry name" value="Epox_hydrolase-like"/>
</dbReference>
<sequence length="304" mass="33663">MTDIQTFERALPHGITLSCRAAGEPGRPLMLFLHGFPEAAFIWDPLLAHFARPENGGYRCVAPNLRGFERSSAPAELEAYQAHRLMQDLRALAESESAGGQIDTLVAHDWGGAFGWGMANAMPARVGRLVIINSPHAGTFARELKNSPEQQEASAYMNWLARPGSEEVLARDDFARLFGMLSSMHAGAGNAGWLTDDVKARYREVWSQGLVGACNLYRVTPLKPGNDIPDIPRERVTVDIPTLVLWGMADIALRPGLLDGLEDYVRQLDIERLEGATHWVVHEQPELVMARIGAFIRRHPRLRG</sequence>
<dbReference type="RefSeq" id="WP_114802277.1">
    <property type="nucleotide sequence ID" value="NZ_QQAV01000002.1"/>
</dbReference>
<dbReference type="EMBL" id="QQAV01000002">
    <property type="protein sequence ID" value="RDI27065.1"/>
    <property type="molecule type" value="Genomic_DNA"/>
</dbReference>
<organism evidence="3 4">
    <name type="scientific">Pseudacidovorax intermedius</name>
    <dbReference type="NCBI Taxonomy" id="433924"/>
    <lineage>
        <taxon>Bacteria</taxon>
        <taxon>Pseudomonadati</taxon>
        <taxon>Pseudomonadota</taxon>
        <taxon>Betaproteobacteria</taxon>
        <taxon>Burkholderiales</taxon>
        <taxon>Comamonadaceae</taxon>
        <taxon>Pseudacidovorax</taxon>
    </lineage>
</organism>
<dbReference type="Gene3D" id="3.40.50.1820">
    <property type="entry name" value="alpha/beta hydrolase"/>
    <property type="match status" value="1"/>
</dbReference>
<evidence type="ECO:0000256" key="1">
    <source>
        <dbReference type="ARBA" id="ARBA00022801"/>
    </source>
</evidence>
<dbReference type="STRING" id="433924.NS331_22655"/>
<name>A0A370FJ95_9BURK</name>
<accession>A0A370FJ95</accession>
<evidence type="ECO:0000313" key="3">
    <source>
        <dbReference type="EMBL" id="RDI27065.1"/>
    </source>
</evidence>
<gene>
    <name evidence="3" type="ORF">DFR41_10297</name>
</gene>
<reference evidence="3 4" key="1">
    <citation type="submission" date="2018-07" db="EMBL/GenBank/DDBJ databases">
        <title>Genomic Encyclopedia of Type Strains, Phase IV (KMG-IV): sequencing the most valuable type-strain genomes for metagenomic binning, comparative biology and taxonomic classification.</title>
        <authorList>
            <person name="Goeker M."/>
        </authorList>
    </citation>
    <scope>NUCLEOTIDE SEQUENCE [LARGE SCALE GENOMIC DNA]</scope>
    <source>
        <strain evidence="3 4">DSM 21352</strain>
    </source>
</reference>
<comment type="caution">
    <text evidence="3">The sequence shown here is derived from an EMBL/GenBank/DDBJ whole genome shotgun (WGS) entry which is preliminary data.</text>
</comment>
<dbReference type="Proteomes" id="UP000255265">
    <property type="component" value="Unassembled WGS sequence"/>
</dbReference>
<dbReference type="OrthoDB" id="2987348at2"/>
<dbReference type="SUPFAM" id="SSF53474">
    <property type="entry name" value="alpha/beta-Hydrolases"/>
    <property type="match status" value="1"/>
</dbReference>
<keyword evidence="1" id="KW-0378">Hydrolase</keyword>
<dbReference type="PRINTS" id="PR00111">
    <property type="entry name" value="ABHYDROLASE"/>
</dbReference>
<dbReference type="InterPro" id="IPR000073">
    <property type="entry name" value="AB_hydrolase_1"/>
</dbReference>
<feature type="domain" description="AB hydrolase-1" evidence="2">
    <location>
        <begin position="28"/>
        <end position="284"/>
    </location>
</feature>
<evidence type="ECO:0000259" key="2">
    <source>
        <dbReference type="Pfam" id="PF00561"/>
    </source>
</evidence>
<dbReference type="GO" id="GO:0016787">
    <property type="term" value="F:hydrolase activity"/>
    <property type="evidence" value="ECO:0007669"/>
    <property type="project" value="UniProtKB-KW"/>
</dbReference>
<dbReference type="AlphaFoldDB" id="A0A370FJ95"/>
<dbReference type="Pfam" id="PF00561">
    <property type="entry name" value="Abhydrolase_1"/>
    <property type="match status" value="1"/>
</dbReference>